<dbReference type="InterPro" id="IPR016181">
    <property type="entry name" value="Acyl_CoA_acyltransferase"/>
</dbReference>
<dbReference type="Pfam" id="PF00583">
    <property type="entry name" value="Acetyltransf_1"/>
    <property type="match status" value="1"/>
</dbReference>
<dbReference type="SUPFAM" id="SSF55729">
    <property type="entry name" value="Acyl-CoA N-acyltransferases (Nat)"/>
    <property type="match status" value="1"/>
</dbReference>
<sequence>MTSAIHLCGPEDANALLTMVAQFHEEIGIETSAEEREASVMPILEGTPLAVAYLFGPKNAPVGYLIISFGWSLELGGMDGFLDEIWIRPNVRKRGLAQEALNSVIGALKGAGLKAIHLEVNRNDGATQSLYRRLGFHMRDKYALMTRVLS</sequence>
<dbReference type="CDD" id="cd04301">
    <property type="entry name" value="NAT_SF"/>
    <property type="match status" value="1"/>
</dbReference>
<dbReference type="GO" id="GO:0016747">
    <property type="term" value="F:acyltransferase activity, transferring groups other than amino-acyl groups"/>
    <property type="evidence" value="ECO:0007669"/>
    <property type="project" value="InterPro"/>
</dbReference>
<dbReference type="PROSITE" id="PS51186">
    <property type="entry name" value="GNAT"/>
    <property type="match status" value="1"/>
</dbReference>
<dbReference type="RefSeq" id="WP_072899594.1">
    <property type="nucleotide sequence ID" value="NZ_FQXB01000001.1"/>
</dbReference>
<feature type="domain" description="N-acetyltransferase" evidence="1">
    <location>
        <begin position="3"/>
        <end position="150"/>
    </location>
</feature>
<accession>A0A1M5MKR4</accession>
<keyword evidence="2" id="KW-0808">Transferase</keyword>
<reference evidence="2 3" key="1">
    <citation type="submission" date="2016-11" db="EMBL/GenBank/DDBJ databases">
        <authorList>
            <person name="Jaros S."/>
            <person name="Januszkiewicz K."/>
            <person name="Wedrychowicz H."/>
        </authorList>
    </citation>
    <scope>NUCLEOTIDE SEQUENCE [LARGE SCALE GENOMIC DNA]</scope>
    <source>
        <strain evidence="2 3">DSM 28715</strain>
    </source>
</reference>
<dbReference type="OrthoDB" id="9805924at2"/>
<evidence type="ECO:0000259" key="1">
    <source>
        <dbReference type="PROSITE" id="PS51186"/>
    </source>
</evidence>
<keyword evidence="3" id="KW-1185">Reference proteome</keyword>
<proteinExistence type="predicted"/>
<dbReference type="Proteomes" id="UP000184074">
    <property type="component" value="Unassembled WGS sequence"/>
</dbReference>
<organism evidence="2 3">
    <name type="scientific">Cognatiyoonia sediminum</name>
    <dbReference type="NCBI Taxonomy" id="1508389"/>
    <lineage>
        <taxon>Bacteria</taxon>
        <taxon>Pseudomonadati</taxon>
        <taxon>Pseudomonadota</taxon>
        <taxon>Alphaproteobacteria</taxon>
        <taxon>Rhodobacterales</taxon>
        <taxon>Paracoccaceae</taxon>
        <taxon>Cognatiyoonia</taxon>
    </lineage>
</organism>
<protein>
    <submittedName>
        <fullName evidence="2">Acetyltransferase (GNAT) family protein</fullName>
    </submittedName>
</protein>
<dbReference type="STRING" id="1508389.SAMN05444003_0883"/>
<dbReference type="InterPro" id="IPR000182">
    <property type="entry name" value="GNAT_dom"/>
</dbReference>
<dbReference type="Gene3D" id="3.40.630.30">
    <property type="match status" value="1"/>
</dbReference>
<evidence type="ECO:0000313" key="3">
    <source>
        <dbReference type="Proteomes" id="UP000184074"/>
    </source>
</evidence>
<evidence type="ECO:0000313" key="2">
    <source>
        <dbReference type="EMBL" id="SHG77898.1"/>
    </source>
</evidence>
<dbReference type="EMBL" id="FQXB01000001">
    <property type="protein sequence ID" value="SHG77898.1"/>
    <property type="molecule type" value="Genomic_DNA"/>
</dbReference>
<name>A0A1M5MKR4_9RHOB</name>
<dbReference type="AlphaFoldDB" id="A0A1M5MKR4"/>
<gene>
    <name evidence="2" type="ORF">SAMN05444003_0883</name>
</gene>